<accession>A0A2T1KA98</accession>
<proteinExistence type="predicted"/>
<keyword evidence="2" id="KW-1185">Reference proteome</keyword>
<dbReference type="AlphaFoldDB" id="A0A2T1KA98"/>
<evidence type="ECO:0000313" key="1">
    <source>
        <dbReference type="EMBL" id="PSF06472.1"/>
    </source>
</evidence>
<comment type="caution">
    <text evidence="1">The sequence shown here is derived from an EMBL/GenBank/DDBJ whole genome shotgun (WGS) entry which is preliminary data.</text>
</comment>
<dbReference type="Proteomes" id="UP000238385">
    <property type="component" value="Unassembled WGS sequence"/>
</dbReference>
<gene>
    <name evidence="1" type="ORF">C7H08_15300</name>
</gene>
<evidence type="ECO:0000313" key="2">
    <source>
        <dbReference type="Proteomes" id="UP000238385"/>
    </source>
</evidence>
<reference evidence="1 2" key="1">
    <citation type="submission" date="2018-03" db="EMBL/GenBank/DDBJ databases">
        <title>Marinobacter brunus sp. nov., a marine bacterium of Gamma-proteobacteria isolated from the surface seawater of the South China Sea.</title>
        <authorList>
            <person name="Cheng H."/>
            <person name="Wu Y.-H."/>
            <person name="Xamxidin M."/>
            <person name="Xu X.-W."/>
        </authorList>
    </citation>
    <scope>NUCLEOTIDE SEQUENCE [LARGE SCALE GENOMIC DNA]</scope>
    <source>
        <strain evidence="1 2">JCM 30472</strain>
    </source>
</reference>
<organism evidence="1 2">
    <name type="scientific">Marinobacter halophilus</name>
    <dbReference type="NCBI Taxonomy" id="1323740"/>
    <lineage>
        <taxon>Bacteria</taxon>
        <taxon>Pseudomonadati</taxon>
        <taxon>Pseudomonadota</taxon>
        <taxon>Gammaproteobacteria</taxon>
        <taxon>Pseudomonadales</taxon>
        <taxon>Marinobacteraceae</taxon>
        <taxon>Marinobacter</taxon>
    </lineage>
</organism>
<name>A0A2T1KA98_9GAMM</name>
<dbReference type="EMBL" id="PXNN01000017">
    <property type="protein sequence ID" value="PSF06472.1"/>
    <property type="molecule type" value="Genomic_DNA"/>
</dbReference>
<protein>
    <submittedName>
        <fullName evidence="1">Uncharacterized protein</fullName>
    </submittedName>
</protein>
<sequence length="110" mass="12352">MEITIHLKASSNNDTRDGVIEMWHRWENEPASERKQFHKITDALLSKPSSGIQGWKEGYFMGWANGPYSQDTEWLIDHITISEESLLDSTGLKVEASGNAPKPPVLTIAN</sequence>